<evidence type="ECO:0008006" key="3">
    <source>
        <dbReference type="Google" id="ProtNLM"/>
    </source>
</evidence>
<dbReference type="AlphaFoldDB" id="A0AAV7R1R7"/>
<organism evidence="1 2">
    <name type="scientific">Pleurodeles waltl</name>
    <name type="common">Iberian ribbed newt</name>
    <dbReference type="NCBI Taxonomy" id="8319"/>
    <lineage>
        <taxon>Eukaryota</taxon>
        <taxon>Metazoa</taxon>
        <taxon>Chordata</taxon>
        <taxon>Craniata</taxon>
        <taxon>Vertebrata</taxon>
        <taxon>Euteleostomi</taxon>
        <taxon>Amphibia</taxon>
        <taxon>Batrachia</taxon>
        <taxon>Caudata</taxon>
        <taxon>Salamandroidea</taxon>
        <taxon>Salamandridae</taxon>
        <taxon>Pleurodelinae</taxon>
        <taxon>Pleurodeles</taxon>
    </lineage>
</organism>
<dbReference type="Proteomes" id="UP001066276">
    <property type="component" value="Chromosome 6"/>
</dbReference>
<sequence>MMKTFRSCWMRSVKPSDPSDTISASKKAAYNSIKGQVQAKLRKMQDFWISRKADKTQKYADSNNSKHFYNALKTIYRPQSSRTSPLLSADGSTLLTDKNANLKRWAEYFSVLDRPSFINAKAIDRIPQVAINTCLAELPKESEAKEAIKLLPNGKAPGSDSIPAEIYKAGGPILLHKLTDLFQTMWQQEVIPQELKDASIVHLYKRKGNRQSCNNPRGISFLVIACKLLARVLHNRLTQHMKDGQQPESVQIQ</sequence>
<accession>A0AAV7R1R7</accession>
<gene>
    <name evidence="1" type="ORF">NDU88_012031</name>
</gene>
<proteinExistence type="predicted"/>
<evidence type="ECO:0000313" key="2">
    <source>
        <dbReference type="Proteomes" id="UP001066276"/>
    </source>
</evidence>
<dbReference type="EMBL" id="JANPWB010000010">
    <property type="protein sequence ID" value="KAJ1145747.1"/>
    <property type="molecule type" value="Genomic_DNA"/>
</dbReference>
<dbReference type="PANTHER" id="PTHR19446">
    <property type="entry name" value="REVERSE TRANSCRIPTASES"/>
    <property type="match status" value="1"/>
</dbReference>
<protein>
    <recommendedName>
        <fullName evidence="3">Reverse transcriptase</fullName>
    </recommendedName>
</protein>
<reference evidence="1" key="1">
    <citation type="journal article" date="2022" name="bioRxiv">
        <title>Sequencing and chromosome-scale assembly of the giantPleurodeles waltlgenome.</title>
        <authorList>
            <person name="Brown T."/>
            <person name="Elewa A."/>
            <person name="Iarovenko S."/>
            <person name="Subramanian E."/>
            <person name="Araus A.J."/>
            <person name="Petzold A."/>
            <person name="Susuki M."/>
            <person name="Suzuki K.-i.T."/>
            <person name="Hayashi T."/>
            <person name="Toyoda A."/>
            <person name="Oliveira C."/>
            <person name="Osipova E."/>
            <person name="Leigh N.D."/>
            <person name="Simon A."/>
            <person name="Yun M.H."/>
        </authorList>
    </citation>
    <scope>NUCLEOTIDE SEQUENCE</scope>
    <source>
        <strain evidence="1">20211129_DDA</strain>
        <tissue evidence="1">Liver</tissue>
    </source>
</reference>
<evidence type="ECO:0000313" key="1">
    <source>
        <dbReference type="EMBL" id="KAJ1145747.1"/>
    </source>
</evidence>
<name>A0AAV7R1R7_PLEWA</name>
<keyword evidence="2" id="KW-1185">Reference proteome</keyword>
<comment type="caution">
    <text evidence="1">The sequence shown here is derived from an EMBL/GenBank/DDBJ whole genome shotgun (WGS) entry which is preliminary data.</text>
</comment>